<proteinExistence type="predicted"/>
<evidence type="ECO:0000313" key="1">
    <source>
        <dbReference type="EMBL" id="PWJ10717.1"/>
    </source>
</evidence>
<name>A0A315XUK6_RUMFL</name>
<protein>
    <submittedName>
        <fullName evidence="1">Uncharacterized protein</fullName>
    </submittedName>
</protein>
<dbReference type="AlphaFoldDB" id="A0A315XUK6"/>
<dbReference type="RefSeq" id="WP_109727469.1">
    <property type="nucleotide sequence ID" value="NZ_QGDI01000012.1"/>
</dbReference>
<organism evidence="1 2">
    <name type="scientific">Ruminococcus flavefaciens</name>
    <dbReference type="NCBI Taxonomy" id="1265"/>
    <lineage>
        <taxon>Bacteria</taxon>
        <taxon>Bacillati</taxon>
        <taxon>Bacillota</taxon>
        <taxon>Clostridia</taxon>
        <taxon>Eubacteriales</taxon>
        <taxon>Oscillospiraceae</taxon>
        <taxon>Ruminococcus</taxon>
    </lineage>
</organism>
<dbReference type="Proteomes" id="UP000245720">
    <property type="component" value="Unassembled WGS sequence"/>
</dbReference>
<accession>A0A315XUK6</accession>
<comment type="caution">
    <text evidence="1">The sequence shown here is derived from an EMBL/GenBank/DDBJ whole genome shotgun (WGS) entry which is preliminary data.</text>
</comment>
<sequence>MGNFFTSTQIFNNEKLSKDQFVDKFCKKMAEDGYVACDSDESELSYILRFADNCKWVTITSEAYKQGNQTSQKDTGRIAKMLGTNCVNTVVIDSDCAIMELYDEKGKKADTLILGRADDYFGDDIPQPSEKIWKPFLSKDGTWDHFIEICSKDEVFVEDSLSELAPIIGMDSSNILFSADDAEKDENTFTLGFAKRAIKEKKLSLNAAFKSVYGELLEPKGFKLLKSKYPYFIRVIDDEVIQIISFMKEKAFDHKYEGFSLCISLNILERHLIEFDKNPSTISNQSCMMPLISFSHNYLLNIKAKNNAHKKFSFYYTKGNSEEMRDALKQSQKELMPFVLEVFEKNKTLDDLYQLGYSVLPGLHKDVVILTHNVDEFLAHREKVFPDEFQRMVKALESNPFMQSMVEKKKSEAIEKNNSFNQWFADRSPGKEEYESYMKEKLTIKSNNINLLKNLGITFKKEIYNI</sequence>
<dbReference type="OrthoDB" id="1815687at2"/>
<gene>
    <name evidence="1" type="ORF">IE37_02751</name>
</gene>
<dbReference type="EMBL" id="QGDI01000012">
    <property type="protein sequence ID" value="PWJ10717.1"/>
    <property type="molecule type" value="Genomic_DNA"/>
</dbReference>
<reference evidence="1 2" key="1">
    <citation type="submission" date="2018-05" db="EMBL/GenBank/DDBJ databases">
        <title>The Hungate 1000. A catalogue of reference genomes from the rumen microbiome.</title>
        <authorList>
            <person name="Kelly W."/>
        </authorList>
    </citation>
    <scope>NUCLEOTIDE SEQUENCE [LARGE SCALE GENOMIC DNA]</scope>
    <source>
        <strain evidence="1 2">SAb67</strain>
    </source>
</reference>
<evidence type="ECO:0000313" key="2">
    <source>
        <dbReference type="Proteomes" id="UP000245720"/>
    </source>
</evidence>